<feature type="compositionally biased region" description="Gly residues" evidence="1">
    <location>
        <begin position="95"/>
        <end position="114"/>
    </location>
</feature>
<evidence type="ECO:0008006" key="4">
    <source>
        <dbReference type="Google" id="ProtNLM"/>
    </source>
</evidence>
<dbReference type="SUPFAM" id="SSF140453">
    <property type="entry name" value="EsxAB dimer-like"/>
    <property type="match status" value="1"/>
</dbReference>
<dbReference type="RefSeq" id="WP_116282784.1">
    <property type="nucleotide sequence ID" value="NZ_NBXA01000018.1"/>
</dbReference>
<dbReference type="InterPro" id="IPR036689">
    <property type="entry name" value="ESAT-6-like_sf"/>
</dbReference>
<comment type="caution">
    <text evidence="2">The sequence shown here is derived from an EMBL/GenBank/DDBJ whole genome shotgun (WGS) entry which is preliminary data.</text>
</comment>
<feature type="compositionally biased region" description="Low complexity" evidence="1">
    <location>
        <begin position="115"/>
        <end position="124"/>
    </location>
</feature>
<name>A0A3E0VUU0_9MICO</name>
<dbReference type="AlphaFoldDB" id="A0A3E0VUU0"/>
<dbReference type="OrthoDB" id="5244663at2"/>
<organism evidence="2 3">
    <name type="scientific">Subtercola boreus</name>
    <dbReference type="NCBI Taxonomy" id="120213"/>
    <lineage>
        <taxon>Bacteria</taxon>
        <taxon>Bacillati</taxon>
        <taxon>Actinomycetota</taxon>
        <taxon>Actinomycetes</taxon>
        <taxon>Micrococcales</taxon>
        <taxon>Microbacteriaceae</taxon>
        <taxon>Subtercola</taxon>
    </lineage>
</organism>
<reference evidence="2 3" key="1">
    <citation type="submission" date="2017-04" db="EMBL/GenBank/DDBJ databases">
        <title>Comparative genome analysis of Subtercola boreus.</title>
        <authorList>
            <person name="Cho Y.-J."/>
            <person name="Cho A."/>
            <person name="Kim O.-S."/>
            <person name="Lee J.-I."/>
        </authorList>
    </citation>
    <scope>NUCLEOTIDE SEQUENCE [LARGE SCALE GENOMIC DNA]</scope>
    <source>
        <strain evidence="2 3">P27444</strain>
    </source>
</reference>
<protein>
    <recommendedName>
        <fullName evidence="4">WXG100 family type VII secretion target</fullName>
    </recommendedName>
</protein>
<gene>
    <name evidence="2" type="ORF">B7R21_08370</name>
</gene>
<evidence type="ECO:0000313" key="3">
    <source>
        <dbReference type="Proteomes" id="UP000256709"/>
    </source>
</evidence>
<evidence type="ECO:0000256" key="1">
    <source>
        <dbReference type="SAM" id="MobiDB-lite"/>
    </source>
</evidence>
<accession>A0A3E0VUU0</accession>
<dbReference type="EMBL" id="NBXA01000018">
    <property type="protein sequence ID" value="RFA13365.1"/>
    <property type="molecule type" value="Genomic_DNA"/>
</dbReference>
<dbReference type="Proteomes" id="UP000256709">
    <property type="component" value="Unassembled WGS sequence"/>
</dbReference>
<feature type="region of interest" description="Disordered" evidence="1">
    <location>
        <begin position="83"/>
        <end position="129"/>
    </location>
</feature>
<evidence type="ECO:0000313" key="2">
    <source>
        <dbReference type="EMBL" id="RFA13365.1"/>
    </source>
</evidence>
<proteinExistence type="predicted"/>
<dbReference type="Gene3D" id="1.10.287.1060">
    <property type="entry name" value="ESAT-6-like"/>
    <property type="match status" value="1"/>
</dbReference>
<sequence length="343" mass="34300">MTSGFWGADAGELRALAKDFDQKASQLQGLLSTLTVEINRTQAWGGPDAEFFRQQWNTTHRTSLQNANSVLAAASTALLKNAGEQEQASAADGSAGSGTGGGPGGFGGPGGSGPDGTAPGTTGASDDDLLNDLLQNPGLLGTRELFDSLSVVDGANALAQLRLLGEFGSLDDALRFSQFAGRFDVVNDFLGGHNWASAAQGLSSMLPDGAVAAKLGSAAEFLGSAGKVLGPAGVVLGVVGVGTDIAEGNYARAGYDGVATGLGFAALVTPPPADLILGAAAGTMALGGLLYDHVPVFHDAVDGSIKAVGDGAKAIGEGAEALAHGAEDFADDVADKAKDLWPF</sequence>